<evidence type="ECO:0000313" key="1">
    <source>
        <dbReference type="EMBL" id="PXY28229.1"/>
    </source>
</evidence>
<evidence type="ECO:0000313" key="2">
    <source>
        <dbReference type="Proteomes" id="UP000249915"/>
    </source>
</evidence>
<accession>A0A2V4BF53</accession>
<keyword evidence="2" id="KW-1185">Reference proteome</keyword>
<proteinExistence type="predicted"/>
<gene>
    <name evidence="1" type="ORF">BAY60_18065</name>
</gene>
<dbReference type="AlphaFoldDB" id="A0A2V4BF53"/>
<protein>
    <submittedName>
        <fullName evidence="1">Uncharacterized protein</fullName>
    </submittedName>
</protein>
<sequence length="84" mass="9521">MTEVIGDDQHEGAGRVVHLQPHWPEAGCVMDESVIHLLAYHSWWDGHVVGLCGAAAQAGQWEWVWISWGEKRCQECERVRDRGA</sequence>
<comment type="caution">
    <text evidence="1">The sequence shown here is derived from an EMBL/GenBank/DDBJ whole genome shotgun (WGS) entry which is preliminary data.</text>
</comment>
<dbReference type="EMBL" id="MASW01000002">
    <property type="protein sequence ID" value="PXY28229.1"/>
    <property type="molecule type" value="Genomic_DNA"/>
</dbReference>
<organism evidence="1 2">
    <name type="scientific">Prauserella muralis</name>
    <dbReference type="NCBI Taxonomy" id="588067"/>
    <lineage>
        <taxon>Bacteria</taxon>
        <taxon>Bacillati</taxon>
        <taxon>Actinomycetota</taxon>
        <taxon>Actinomycetes</taxon>
        <taxon>Pseudonocardiales</taxon>
        <taxon>Pseudonocardiaceae</taxon>
        <taxon>Prauserella</taxon>
    </lineage>
</organism>
<name>A0A2V4BF53_9PSEU</name>
<dbReference type="Proteomes" id="UP000249915">
    <property type="component" value="Unassembled WGS sequence"/>
</dbReference>
<reference evidence="1 2" key="1">
    <citation type="submission" date="2016-07" db="EMBL/GenBank/DDBJ databases">
        <title>Draft genome sequence of Prauserella muralis DSM 45305, isolated from a mould-covered wall in an indoor environment.</title>
        <authorList>
            <person name="Ruckert C."/>
            <person name="Albersmeier A."/>
            <person name="Jiang C.-L."/>
            <person name="Jiang Y."/>
            <person name="Kalinowski J."/>
            <person name="Schneider O."/>
            <person name="Winkler A."/>
            <person name="Zotchev S.B."/>
        </authorList>
    </citation>
    <scope>NUCLEOTIDE SEQUENCE [LARGE SCALE GENOMIC DNA]</scope>
    <source>
        <strain evidence="1 2">DSM 45305</strain>
    </source>
</reference>